<accession>A0A542E2X4</accession>
<proteinExistence type="predicted"/>
<evidence type="ECO:0000313" key="4">
    <source>
        <dbReference type="Proteomes" id="UP000317893"/>
    </source>
</evidence>
<evidence type="ECO:0000256" key="1">
    <source>
        <dbReference type="SAM" id="MobiDB-lite"/>
    </source>
</evidence>
<comment type="caution">
    <text evidence="3">The sequence shown here is derived from an EMBL/GenBank/DDBJ whole genome shotgun (WGS) entry which is preliminary data.</text>
</comment>
<dbReference type="InterPro" id="IPR008972">
    <property type="entry name" value="Cupredoxin"/>
</dbReference>
<dbReference type="Gene3D" id="2.60.40.420">
    <property type="entry name" value="Cupredoxins - blue copper proteins"/>
    <property type="match status" value="1"/>
</dbReference>
<dbReference type="EMBL" id="VFMN01000001">
    <property type="protein sequence ID" value="TQJ09681.1"/>
    <property type="molecule type" value="Genomic_DNA"/>
</dbReference>
<dbReference type="GO" id="GO:0016491">
    <property type="term" value="F:oxidoreductase activity"/>
    <property type="evidence" value="ECO:0007669"/>
    <property type="project" value="TreeGrafter"/>
</dbReference>
<organism evidence="3 4">
    <name type="scientific">Lapillicoccus jejuensis</name>
    <dbReference type="NCBI Taxonomy" id="402171"/>
    <lineage>
        <taxon>Bacteria</taxon>
        <taxon>Bacillati</taxon>
        <taxon>Actinomycetota</taxon>
        <taxon>Actinomycetes</taxon>
        <taxon>Micrococcales</taxon>
        <taxon>Intrasporangiaceae</taxon>
        <taxon>Lapillicoccus</taxon>
    </lineage>
</organism>
<dbReference type="AlphaFoldDB" id="A0A542E2X4"/>
<dbReference type="GO" id="GO:0005507">
    <property type="term" value="F:copper ion binding"/>
    <property type="evidence" value="ECO:0007669"/>
    <property type="project" value="InterPro"/>
</dbReference>
<evidence type="ECO:0000259" key="2">
    <source>
        <dbReference type="Pfam" id="PF07732"/>
    </source>
</evidence>
<feature type="region of interest" description="Disordered" evidence="1">
    <location>
        <begin position="56"/>
        <end position="88"/>
    </location>
</feature>
<name>A0A542E2X4_9MICO</name>
<reference evidence="3 4" key="1">
    <citation type="submission" date="2019-06" db="EMBL/GenBank/DDBJ databases">
        <title>Sequencing the genomes of 1000 actinobacteria strains.</title>
        <authorList>
            <person name="Klenk H.-P."/>
        </authorList>
    </citation>
    <scope>NUCLEOTIDE SEQUENCE [LARGE SCALE GENOMIC DNA]</scope>
    <source>
        <strain evidence="3 4">DSM 18607</strain>
    </source>
</reference>
<dbReference type="Pfam" id="PF07732">
    <property type="entry name" value="Cu-oxidase_3"/>
    <property type="match status" value="1"/>
</dbReference>
<feature type="compositionally biased region" description="Low complexity" evidence="1">
    <location>
        <begin position="56"/>
        <end position="84"/>
    </location>
</feature>
<dbReference type="Proteomes" id="UP000317893">
    <property type="component" value="Unassembled WGS sequence"/>
</dbReference>
<evidence type="ECO:0000313" key="3">
    <source>
        <dbReference type="EMBL" id="TQJ09681.1"/>
    </source>
</evidence>
<feature type="domain" description="Plastocyanin-like" evidence="2">
    <location>
        <begin position="131"/>
        <end position="234"/>
    </location>
</feature>
<keyword evidence="4" id="KW-1185">Reference proteome</keyword>
<dbReference type="InterPro" id="IPR011707">
    <property type="entry name" value="Cu-oxidase-like_N"/>
</dbReference>
<dbReference type="PANTHER" id="PTHR11709:SF2">
    <property type="entry name" value="MULTICOPPER OXIDASE LPR1"/>
    <property type="match status" value="1"/>
</dbReference>
<gene>
    <name evidence="3" type="ORF">FB458_2794</name>
</gene>
<dbReference type="SUPFAM" id="SSF49503">
    <property type="entry name" value="Cupredoxins"/>
    <property type="match status" value="2"/>
</dbReference>
<protein>
    <submittedName>
        <fullName evidence="3">Multicopper oxidase</fullName>
    </submittedName>
</protein>
<dbReference type="PANTHER" id="PTHR11709">
    <property type="entry name" value="MULTI-COPPER OXIDASE"/>
    <property type="match status" value="1"/>
</dbReference>
<dbReference type="InterPro" id="IPR045087">
    <property type="entry name" value="Cu-oxidase_fam"/>
</dbReference>
<sequence>MSMPSRVPSHALPTTPILRRIAAVTGTTLLAATFLQTGTAHGLAAPTTTRAVAAPATSGAASSSTLTSRSARASLTAATTPTSVGKLAPAGCAVTGTTESCDLYASPGSALVGGQTLPIWGFSSTAGAAPTAPGPNLVVTQGDTVTVTLHNAWDAAAPNPQRLDLAFPGLSVGDFADGAGPGRAPVGPGGSVSYTFTATRAGTFLYEAGHADPAGNGARQVAMGLAGALVVLPADEVTTTSYADDTVLVLSEIDPDLAAHPDSFDMRGYSPRYRLINGNTFPEIPAVATNAGSTVRLRYVNAGQRQHPMTLLGATQSTIARDGHPLGFPDAQVTAVLEPGTTTDALVAVPDDGTSTFTLYESGDHLQSDGQTAGAGSTEVAFGGMMTALDTNAPVATGDVVGPKASAVTLTAPTLPPTGRDPVALTATLDDTRTGGAAIQSAEYVLDDPHTIGVGSGTPLTVTDPTAGRTTATGTITPDQLQLLGGGTHTVYVRGEDANGNWGAFAAGTLLVQGSGAATTGAYVSPALTDLQGGTALDATGDATASGGTVTGAEYYLQDDAVGGPTDAQIAAGGTPMSLNRTDAASVRAESADLSAAIAGLGDGDHLAWVRSKDDRGLWGPFTKVPFTVDTKGPTAVGQLMPSPTNGLVSSPGTPGYATVSATVDDTSAGGHRIVDAEAFVDPATKPDPTRYGSGLQLVPDAPTLTSSTESFHGGVPLSQLRALPEGEHHVWVHGKDAAGNWGDLFDSTFQVTKTAPVLGTAAQGLAVPAGNAGAATITATVPQANPNNTVSSTWLGAAEFWWGTTDPGVGKGTPVTGTLSAGVLTLSSLPVSGVAPGSRRLNVRVADLAGNWSNPVGATLAVTAPTLVQEPFSAPLGSAWTRTGSAVTVGNGVLQVSSGSAKAYVTSTASISRSVGTTLTTATATVDVDATGVTRAGWTTILSATGSGGQVFGLQLQRAATGPVQVRTVMTRPGTTAVTGTAVALPSGKATLTLVWRAGPKKATATTPAGLLTLSVDGSGTPASSSTGATSGLAVTGLSLGVVGTPATPGLRQTLRLDNLLLTP</sequence>